<feature type="non-terminal residue" evidence="1">
    <location>
        <position position="122"/>
    </location>
</feature>
<dbReference type="OrthoDB" id="10498566at2759"/>
<evidence type="ECO:0000313" key="2">
    <source>
        <dbReference type="Proteomes" id="UP000054359"/>
    </source>
</evidence>
<dbReference type="Proteomes" id="UP000054359">
    <property type="component" value="Unassembled WGS sequence"/>
</dbReference>
<reference evidence="1 2" key="1">
    <citation type="submission" date="2013-11" db="EMBL/GenBank/DDBJ databases">
        <title>Genome sequencing of Stegodyphus mimosarum.</title>
        <authorList>
            <person name="Bechsgaard J."/>
        </authorList>
    </citation>
    <scope>NUCLEOTIDE SEQUENCE [LARGE SCALE GENOMIC DNA]</scope>
</reference>
<sequence length="122" mass="14137">MVKIKDENLAPRVITKSSFSRKEQIAMKSSIEPISDCKQSLKIKTKIKDPPVLTTKPVVSENKQIIIKNNIQPRSDCEVMETVKKPRHLALQEDLQFEPNEFYRNLILRERHLSPSILNMNP</sequence>
<protein>
    <submittedName>
        <fullName evidence="1">Uncharacterized protein</fullName>
    </submittedName>
</protein>
<organism evidence="1 2">
    <name type="scientific">Stegodyphus mimosarum</name>
    <name type="common">African social velvet spider</name>
    <dbReference type="NCBI Taxonomy" id="407821"/>
    <lineage>
        <taxon>Eukaryota</taxon>
        <taxon>Metazoa</taxon>
        <taxon>Ecdysozoa</taxon>
        <taxon>Arthropoda</taxon>
        <taxon>Chelicerata</taxon>
        <taxon>Arachnida</taxon>
        <taxon>Araneae</taxon>
        <taxon>Araneomorphae</taxon>
        <taxon>Entelegynae</taxon>
        <taxon>Eresoidea</taxon>
        <taxon>Eresidae</taxon>
        <taxon>Stegodyphus</taxon>
    </lineage>
</organism>
<keyword evidence="2" id="KW-1185">Reference proteome</keyword>
<evidence type="ECO:0000313" key="1">
    <source>
        <dbReference type="EMBL" id="KFM65481.1"/>
    </source>
</evidence>
<dbReference type="AlphaFoldDB" id="A0A087TK42"/>
<dbReference type="EMBL" id="KK115589">
    <property type="protein sequence ID" value="KFM65481.1"/>
    <property type="molecule type" value="Genomic_DNA"/>
</dbReference>
<proteinExistence type="predicted"/>
<name>A0A087TK42_STEMI</name>
<gene>
    <name evidence="1" type="ORF">X975_16142</name>
</gene>
<accession>A0A087TK42</accession>